<dbReference type="OrthoDB" id="9802587at2"/>
<feature type="binding site" evidence="5">
    <location>
        <position position="231"/>
    </location>
    <ligand>
        <name>L-ornithine</name>
        <dbReference type="ChEBI" id="CHEBI:46911"/>
    </ligand>
</feature>
<dbReference type="InterPro" id="IPR006132">
    <property type="entry name" value="Asp/Orn_carbamoyltranf_P-bd"/>
</dbReference>
<dbReference type="GO" id="GO:0016597">
    <property type="term" value="F:amino acid binding"/>
    <property type="evidence" value="ECO:0007669"/>
    <property type="project" value="InterPro"/>
</dbReference>
<dbReference type="GO" id="GO:0005737">
    <property type="term" value="C:cytoplasm"/>
    <property type="evidence" value="ECO:0007669"/>
    <property type="project" value="UniProtKB-SubCell"/>
</dbReference>
<comment type="subcellular location">
    <subcellularLocation>
        <location evidence="5">Cytoplasm</location>
    </subcellularLocation>
</comment>
<dbReference type="Pfam" id="PF02729">
    <property type="entry name" value="OTCace_N"/>
    <property type="match status" value="1"/>
</dbReference>
<feature type="binding site" evidence="5">
    <location>
        <begin position="134"/>
        <end position="137"/>
    </location>
    <ligand>
        <name>carbamoyl phosphate</name>
        <dbReference type="ChEBI" id="CHEBI:58228"/>
    </ligand>
</feature>
<evidence type="ECO:0000256" key="5">
    <source>
        <dbReference type="HAMAP-Rule" id="MF_01109"/>
    </source>
</evidence>
<accession>A0A1L5F9H9</accession>
<dbReference type="PRINTS" id="PR00100">
    <property type="entry name" value="AOTCASE"/>
</dbReference>
<name>A0A1L5F9H9_CLOKL</name>
<evidence type="ECO:0000259" key="7">
    <source>
        <dbReference type="Pfam" id="PF00185"/>
    </source>
</evidence>
<protein>
    <recommendedName>
        <fullName evidence="5 6">Ornithine carbamoyltransferase</fullName>
        <shortName evidence="5">OTCase</shortName>
        <ecNumber evidence="5 6">2.1.3.3</ecNumber>
    </recommendedName>
</protein>
<feature type="binding site" evidence="5">
    <location>
        <position position="167"/>
    </location>
    <ligand>
        <name>L-ornithine</name>
        <dbReference type="ChEBI" id="CHEBI:46911"/>
    </ligand>
</feature>
<evidence type="ECO:0000259" key="8">
    <source>
        <dbReference type="Pfam" id="PF02729"/>
    </source>
</evidence>
<dbReference type="NCBIfam" id="TIGR00658">
    <property type="entry name" value="orni_carb_tr"/>
    <property type="match status" value="1"/>
</dbReference>
<feature type="binding site" evidence="5">
    <location>
        <begin position="235"/>
        <end position="236"/>
    </location>
    <ligand>
        <name>L-ornithine</name>
        <dbReference type="ChEBI" id="CHEBI:46911"/>
    </ligand>
</feature>
<sequence>MNNLYGRSFLTLKDFMPEEIEYLLKLSKKLKEEKYSGKEKKRLQGKNIALIFEKDSLRTRCSFEVGAYDQGANVTYIGSTGSHMGKKESIKDTARVMGRMFHGVEYRGFSQKDMEIFSKYSGIPLWNGLSDEDHPTQVLADFLTIQENVDKPLKDINFVYIGDGRNNMAKALMIGAAKMGMNFKIITPKELFPEGELVKECEKMAKENGGYILISENIYESVKGADIIYTDVWLSMGEEKSLWKKRIETLMPYQVNMKLIEACQNKKVKFMHCLPAFHNRETEVSEEIYREFGYEALEVTEDVFENEEISIVFEEAENRLHTIKAVMVATLSSGNI</sequence>
<dbReference type="EMBL" id="CP018335">
    <property type="protein sequence ID" value="APM39642.1"/>
    <property type="molecule type" value="Genomic_DNA"/>
</dbReference>
<dbReference type="Gene3D" id="3.40.50.1370">
    <property type="entry name" value="Aspartate/ornithine carbamoyltransferase"/>
    <property type="match status" value="2"/>
</dbReference>
<dbReference type="InterPro" id="IPR024904">
    <property type="entry name" value="OTCase_ArgI"/>
</dbReference>
<feature type="binding site" evidence="5">
    <location>
        <position position="107"/>
    </location>
    <ligand>
        <name>carbamoyl phosphate</name>
        <dbReference type="ChEBI" id="CHEBI:58228"/>
    </ligand>
</feature>
<dbReference type="GO" id="GO:0042450">
    <property type="term" value="P:L-arginine biosynthetic process via ornithine"/>
    <property type="evidence" value="ECO:0007669"/>
    <property type="project" value="UniProtKB-UniRule"/>
</dbReference>
<comment type="caution">
    <text evidence="5">Lacks conserved residue(s) required for the propagation of feature annotation.</text>
</comment>
<dbReference type="InterPro" id="IPR006131">
    <property type="entry name" value="Asp_carbamoyltransf_Asp/Orn-bd"/>
</dbReference>
<dbReference type="InterPro" id="IPR006130">
    <property type="entry name" value="Asp/Orn_carbamoylTrfase"/>
</dbReference>
<evidence type="ECO:0000256" key="2">
    <source>
        <dbReference type="ARBA" id="ARBA00007805"/>
    </source>
</evidence>
<comment type="function">
    <text evidence="1">Reversibly catalyzes the transfer of the carbamoyl group from carbamoyl phosphate (CP) to the N(epsilon) atom of ornithine (ORN) to produce L-citrulline.</text>
</comment>
<dbReference type="RefSeq" id="WP_073539260.1">
    <property type="nucleotide sequence ID" value="NZ_CP018335.1"/>
</dbReference>
<feature type="domain" description="Aspartate/ornithine carbamoyltransferase carbamoyl-P binding" evidence="8">
    <location>
        <begin position="7"/>
        <end position="147"/>
    </location>
</feature>
<keyword evidence="5" id="KW-0963">Cytoplasm</keyword>
<dbReference type="PANTHER" id="PTHR45753:SF2">
    <property type="entry name" value="ORNITHINE CARBAMOYLTRANSFERASE"/>
    <property type="match status" value="1"/>
</dbReference>
<dbReference type="SUPFAM" id="SSF53671">
    <property type="entry name" value="Aspartate/ornithine carbamoyltransferase"/>
    <property type="match status" value="1"/>
</dbReference>
<dbReference type="AlphaFoldDB" id="A0A1L5F9H9"/>
<dbReference type="GO" id="GO:0019240">
    <property type="term" value="P:citrulline biosynthetic process"/>
    <property type="evidence" value="ECO:0007669"/>
    <property type="project" value="TreeGrafter"/>
</dbReference>
<evidence type="ECO:0000256" key="6">
    <source>
        <dbReference type="NCBIfam" id="TIGR00658"/>
    </source>
</evidence>
<dbReference type="PANTHER" id="PTHR45753">
    <property type="entry name" value="ORNITHINE CARBAMOYLTRANSFERASE, MITOCHONDRIAL"/>
    <property type="match status" value="1"/>
</dbReference>
<dbReference type="HAMAP" id="MF_01109">
    <property type="entry name" value="OTCase"/>
    <property type="match status" value="1"/>
</dbReference>
<reference evidence="9 10" key="1">
    <citation type="submission" date="2016-12" db="EMBL/GenBank/DDBJ databases">
        <title>Complete genome sequence of Clostridium kluyveri JZZ isolated from the pit mud of a Chinese flavor liquor-making factory.</title>
        <authorList>
            <person name="Wang Y."/>
        </authorList>
    </citation>
    <scope>NUCLEOTIDE SEQUENCE [LARGE SCALE GENOMIC DNA]</scope>
    <source>
        <strain evidence="9 10">JZZ</strain>
    </source>
</reference>
<evidence type="ECO:0000256" key="1">
    <source>
        <dbReference type="ARBA" id="ARBA00003822"/>
    </source>
</evidence>
<dbReference type="Proteomes" id="UP000184604">
    <property type="component" value="Chromosome"/>
</dbReference>
<evidence type="ECO:0000256" key="3">
    <source>
        <dbReference type="ARBA" id="ARBA00022679"/>
    </source>
</evidence>
<keyword evidence="3 5" id="KW-0808">Transferase</keyword>
<gene>
    <name evidence="9" type="ORF">BS101_13270</name>
</gene>
<evidence type="ECO:0000256" key="4">
    <source>
        <dbReference type="ARBA" id="ARBA00048772"/>
    </source>
</evidence>
<feature type="binding site" evidence="5">
    <location>
        <begin position="273"/>
        <end position="274"/>
    </location>
    <ligand>
        <name>carbamoyl phosphate</name>
        <dbReference type="ChEBI" id="CHEBI:58228"/>
    </ligand>
</feature>
<feature type="binding site" evidence="5">
    <location>
        <position position="319"/>
    </location>
    <ligand>
        <name>carbamoyl phosphate</name>
        <dbReference type="ChEBI" id="CHEBI:58228"/>
    </ligand>
</feature>
<dbReference type="GO" id="GO:0004585">
    <property type="term" value="F:ornithine carbamoyltransferase activity"/>
    <property type="evidence" value="ECO:0007669"/>
    <property type="project" value="UniProtKB-UniRule"/>
</dbReference>
<dbReference type="InterPro" id="IPR036901">
    <property type="entry name" value="Asp/Orn_carbamoylTrfase_sf"/>
</dbReference>
<dbReference type="EC" id="2.1.3.3" evidence="5 6"/>
<organism evidence="9 10">
    <name type="scientific">Clostridium kluyveri</name>
    <dbReference type="NCBI Taxonomy" id="1534"/>
    <lineage>
        <taxon>Bacteria</taxon>
        <taxon>Bacillati</taxon>
        <taxon>Bacillota</taxon>
        <taxon>Clostridia</taxon>
        <taxon>Eubacteriales</taxon>
        <taxon>Clostridiaceae</taxon>
        <taxon>Clostridium</taxon>
    </lineage>
</organism>
<dbReference type="PRINTS" id="PR00102">
    <property type="entry name" value="OTCASE"/>
</dbReference>
<dbReference type="InterPro" id="IPR002292">
    <property type="entry name" value="Orn/put_carbamltrans"/>
</dbReference>
<proteinExistence type="inferred from homology"/>
<dbReference type="NCBIfam" id="NF003286">
    <property type="entry name" value="PRK04284.1"/>
    <property type="match status" value="1"/>
</dbReference>
<comment type="similarity">
    <text evidence="2 5">Belongs to the aspartate/ornithine carbamoyltransferase superfamily. OTCase family.</text>
</comment>
<comment type="catalytic activity">
    <reaction evidence="4 5">
        <text>carbamoyl phosphate + L-ornithine = L-citrulline + phosphate + H(+)</text>
        <dbReference type="Rhea" id="RHEA:19513"/>
        <dbReference type="ChEBI" id="CHEBI:15378"/>
        <dbReference type="ChEBI" id="CHEBI:43474"/>
        <dbReference type="ChEBI" id="CHEBI:46911"/>
        <dbReference type="ChEBI" id="CHEBI:57743"/>
        <dbReference type="ChEBI" id="CHEBI:58228"/>
        <dbReference type="EC" id="2.1.3.3"/>
    </reaction>
</comment>
<dbReference type="Pfam" id="PF00185">
    <property type="entry name" value="OTCace"/>
    <property type="match status" value="1"/>
</dbReference>
<dbReference type="FunFam" id="3.40.50.1370:FF:000008">
    <property type="entry name" value="Ornithine carbamoyltransferase"/>
    <property type="match status" value="1"/>
</dbReference>
<feature type="domain" description="Aspartate/ornithine carbamoyltransferase Asp/Orn-binding" evidence="7">
    <location>
        <begin position="154"/>
        <end position="329"/>
    </location>
</feature>
<evidence type="ECO:0000313" key="9">
    <source>
        <dbReference type="EMBL" id="APM39642.1"/>
    </source>
</evidence>
<evidence type="ECO:0000313" key="10">
    <source>
        <dbReference type="Proteomes" id="UP000184604"/>
    </source>
</evidence>